<protein>
    <submittedName>
        <fullName evidence="2">Uncharacterized protein</fullName>
    </submittedName>
</protein>
<evidence type="ECO:0000256" key="1">
    <source>
        <dbReference type="SAM" id="MobiDB-lite"/>
    </source>
</evidence>
<gene>
    <name evidence="2" type="ORF">PGLA2088_LOCUS15607</name>
</gene>
<dbReference type="Proteomes" id="UP000626109">
    <property type="component" value="Unassembled WGS sequence"/>
</dbReference>
<dbReference type="PANTHER" id="PTHR40036">
    <property type="entry name" value="MACROCIN O-METHYLTRANSFERASE"/>
    <property type="match status" value="1"/>
</dbReference>
<accession>A0A813J4M7</accession>
<evidence type="ECO:0000313" key="2">
    <source>
        <dbReference type="EMBL" id="CAE8664489.1"/>
    </source>
</evidence>
<proteinExistence type="predicted"/>
<feature type="compositionally biased region" description="Polar residues" evidence="1">
    <location>
        <begin position="33"/>
        <end position="45"/>
    </location>
</feature>
<dbReference type="Gene3D" id="3.40.50.150">
    <property type="entry name" value="Vaccinia Virus protein VP39"/>
    <property type="match status" value="1"/>
</dbReference>
<dbReference type="Pfam" id="PF05711">
    <property type="entry name" value="TylF"/>
    <property type="match status" value="1"/>
</dbReference>
<evidence type="ECO:0000313" key="3">
    <source>
        <dbReference type="Proteomes" id="UP000626109"/>
    </source>
</evidence>
<feature type="compositionally biased region" description="Low complexity" evidence="1">
    <location>
        <begin position="46"/>
        <end position="55"/>
    </location>
</feature>
<dbReference type="EMBL" id="CAJNNW010019398">
    <property type="protein sequence ID" value="CAE8664489.1"/>
    <property type="molecule type" value="Genomic_DNA"/>
</dbReference>
<dbReference type="SUPFAM" id="SSF53335">
    <property type="entry name" value="S-adenosyl-L-methionine-dependent methyltransferases"/>
    <property type="match status" value="1"/>
</dbReference>
<sequence>MSFNQLQQQPKWELQQPLQQHPMQKQARIAQPQHITPSQQHTFHGQQQHNQPQLQTHLASQPTPPPVTEPKPLAPQVAPEDVQKLIAKPILHGTPGLHSVRLPKPHQLFPFDLFTSRAAEGLVDVELQRELGYVRDHCMVPPFPWRQVIYHEFLVANVLEDGDVPGDFAEFGIGQGGTSVFLARLAKKYRRKCLAVDSFEGLPAPDAGKDNPYFLEGDYRPKSGQDNLTAFLEYKSAFDVDDSLHVVKGFFRDIEIPPEFDSFAYVHMDSDLYDSVYDSLQKVWDRVSPGGAIAVDDFSITHRVLQGLCPTSFATGQQRKSHP</sequence>
<dbReference type="PANTHER" id="PTHR40036:SF1">
    <property type="entry name" value="MACROCIN O-METHYLTRANSFERASE"/>
    <property type="match status" value="1"/>
</dbReference>
<reference evidence="2" key="1">
    <citation type="submission" date="2021-02" db="EMBL/GenBank/DDBJ databases">
        <authorList>
            <person name="Dougan E. K."/>
            <person name="Rhodes N."/>
            <person name="Thang M."/>
            <person name="Chan C."/>
        </authorList>
    </citation>
    <scope>NUCLEOTIDE SEQUENCE</scope>
</reference>
<dbReference type="InterPro" id="IPR008884">
    <property type="entry name" value="TylF_MeTrfase"/>
</dbReference>
<feature type="compositionally biased region" description="Low complexity" evidence="1">
    <location>
        <begin position="1"/>
        <end position="26"/>
    </location>
</feature>
<dbReference type="AlphaFoldDB" id="A0A813J4M7"/>
<feature type="region of interest" description="Disordered" evidence="1">
    <location>
        <begin position="1"/>
        <end position="78"/>
    </location>
</feature>
<comment type="caution">
    <text evidence="2">The sequence shown here is derived from an EMBL/GenBank/DDBJ whole genome shotgun (WGS) entry which is preliminary data.</text>
</comment>
<name>A0A813J4M7_POLGL</name>
<dbReference type="InterPro" id="IPR029063">
    <property type="entry name" value="SAM-dependent_MTases_sf"/>
</dbReference>
<organism evidence="2 3">
    <name type="scientific">Polarella glacialis</name>
    <name type="common">Dinoflagellate</name>
    <dbReference type="NCBI Taxonomy" id="89957"/>
    <lineage>
        <taxon>Eukaryota</taxon>
        <taxon>Sar</taxon>
        <taxon>Alveolata</taxon>
        <taxon>Dinophyceae</taxon>
        <taxon>Suessiales</taxon>
        <taxon>Suessiaceae</taxon>
        <taxon>Polarella</taxon>
    </lineage>
</organism>
<feature type="compositionally biased region" description="Pro residues" evidence="1">
    <location>
        <begin position="62"/>
        <end position="73"/>
    </location>
</feature>